<feature type="compositionally biased region" description="Gly residues" evidence="1">
    <location>
        <begin position="704"/>
        <end position="721"/>
    </location>
</feature>
<feature type="compositionally biased region" description="Gly residues" evidence="1">
    <location>
        <begin position="644"/>
        <end position="662"/>
    </location>
</feature>
<gene>
    <name evidence="2" type="ORF">TCNE_LOCUS16079</name>
</gene>
<dbReference type="EMBL" id="UYWY01023313">
    <property type="protein sequence ID" value="VDM47400.1"/>
    <property type="molecule type" value="Genomic_DNA"/>
</dbReference>
<dbReference type="Proteomes" id="UP000050794">
    <property type="component" value="Unassembled WGS sequence"/>
</dbReference>
<evidence type="ECO:0000313" key="3">
    <source>
        <dbReference type="Proteomes" id="UP000050794"/>
    </source>
</evidence>
<evidence type="ECO:0000313" key="4">
    <source>
        <dbReference type="WBParaSite" id="TCNE_0001608001-mRNA-1"/>
    </source>
</evidence>
<feature type="region of interest" description="Disordered" evidence="1">
    <location>
        <begin position="290"/>
        <end position="363"/>
    </location>
</feature>
<feature type="compositionally biased region" description="Low complexity" evidence="1">
    <location>
        <begin position="722"/>
        <end position="733"/>
    </location>
</feature>
<feature type="compositionally biased region" description="Polar residues" evidence="1">
    <location>
        <begin position="420"/>
        <end position="444"/>
    </location>
</feature>
<protein>
    <submittedName>
        <fullName evidence="4">PMD domain-containing protein</fullName>
    </submittedName>
</protein>
<evidence type="ECO:0000313" key="2">
    <source>
        <dbReference type="EMBL" id="VDM47400.1"/>
    </source>
</evidence>
<feature type="compositionally biased region" description="Polar residues" evidence="1">
    <location>
        <begin position="304"/>
        <end position="315"/>
    </location>
</feature>
<proteinExistence type="predicted"/>
<feature type="compositionally biased region" description="Gly residues" evidence="1">
    <location>
        <begin position="626"/>
        <end position="635"/>
    </location>
</feature>
<feature type="compositionally biased region" description="Basic and acidic residues" evidence="1">
    <location>
        <begin position="290"/>
        <end position="303"/>
    </location>
</feature>
<evidence type="ECO:0000256" key="1">
    <source>
        <dbReference type="SAM" id="MobiDB-lite"/>
    </source>
</evidence>
<reference evidence="4" key="1">
    <citation type="submission" date="2016-06" db="UniProtKB">
        <authorList>
            <consortium name="WormBaseParasite"/>
        </authorList>
    </citation>
    <scope>IDENTIFICATION</scope>
</reference>
<reference evidence="2 3" key="2">
    <citation type="submission" date="2018-11" db="EMBL/GenBank/DDBJ databases">
        <authorList>
            <consortium name="Pathogen Informatics"/>
        </authorList>
    </citation>
    <scope>NUCLEOTIDE SEQUENCE [LARGE SCALE GENOMIC DNA]</scope>
</reference>
<keyword evidence="3" id="KW-1185">Reference proteome</keyword>
<dbReference type="InterPro" id="IPR013783">
    <property type="entry name" value="Ig-like_fold"/>
</dbReference>
<accession>A0A183V5Q9</accession>
<sequence length="733" mass="75611">MPANLVIIPAVMQAILMDRSVALKFFGKNWRAFSRCETPCFEVSTKGGRTKHRLKCIGDQRVVFKVKLKAKYYKYYKVSQMYGQLWDLYSQAPLEKSYLLVSGHILQPGKIGKDYLVIQYIIAPSGYDPREPFVKGAQIGQLIFNIIGELENRTKIHRLNPTYQTVDGEPEKLEETAYEGDVVTDVGQQWHKRVPRATHNSFHLKDEKWGVYVYGPPELSHERAVNGCHGVLGRRQMDTRGRRSDDMEMAKTMRMNIAGGFRDDDLDRARTMRGDVVGVDKDLENCRTMKEKVDEDEQGEKSATRSVSTSSQTKTGDGGGSSDLTKRGAAPIGASKYDEADDGTIDGKATHRGGGAITGTSNSLNVGVAEGIRAQIGVAGGWGGASHKTAARTTEQQSFGGTPAQMQQSGPSDEAGAEQSEPTGQSDVSGSSARGPQGSWTAQRGRSAPADGAIKEEQSFLGGERSAYMTPGGPSGEARASQSGPAGQGGVSGGGASTTYSSSGSGGGEAEANGRDATGGSIAAGAIKEEQSFVGGARSAHMEPGDEAGAGQSQPAGQSGVSGGIASATPGGSGPEGSSTAQRGRGATADGAIKEEQSFLGGERSAYMTPGGPGDGARAGQSRPAGQGGVSGGGASTTYSSSRPGGGAAEGKGRGATGGSSAGGTMIEEQSFIGGAHSAYMAPDERGAEADHGGANTYRDERGGGGSGTKRTSGFGGGTGGSEMQSGTSGSRG</sequence>
<dbReference type="WBParaSite" id="TCNE_0001608001-mRNA-1">
    <property type="protein sequence ID" value="TCNE_0001608001-mRNA-1"/>
    <property type="gene ID" value="TCNE_0001608001"/>
</dbReference>
<dbReference type="AlphaFoldDB" id="A0A183V5Q9"/>
<feature type="region of interest" description="Disordered" evidence="1">
    <location>
        <begin position="382"/>
        <end position="733"/>
    </location>
</feature>
<feature type="compositionally biased region" description="Low complexity" evidence="1">
    <location>
        <begin position="549"/>
        <end position="581"/>
    </location>
</feature>
<organism evidence="3 4">
    <name type="scientific">Toxocara canis</name>
    <name type="common">Canine roundworm</name>
    <dbReference type="NCBI Taxonomy" id="6265"/>
    <lineage>
        <taxon>Eukaryota</taxon>
        <taxon>Metazoa</taxon>
        <taxon>Ecdysozoa</taxon>
        <taxon>Nematoda</taxon>
        <taxon>Chromadorea</taxon>
        <taxon>Rhabditida</taxon>
        <taxon>Spirurina</taxon>
        <taxon>Ascaridomorpha</taxon>
        <taxon>Ascaridoidea</taxon>
        <taxon>Toxocaridae</taxon>
        <taxon>Toxocara</taxon>
    </lineage>
</organism>
<feature type="compositionally biased region" description="Gly residues" evidence="1">
    <location>
        <begin position="486"/>
        <end position="496"/>
    </location>
</feature>
<name>A0A183V5Q9_TOXCA</name>
<dbReference type="Gene3D" id="2.60.40.10">
    <property type="entry name" value="Immunoglobulins"/>
    <property type="match status" value="1"/>
</dbReference>
<feature type="compositionally biased region" description="Polar residues" evidence="1">
    <location>
        <begin position="391"/>
        <end position="411"/>
    </location>
</feature>
<feature type="compositionally biased region" description="Basic and acidic residues" evidence="1">
    <location>
        <begin position="683"/>
        <end position="703"/>
    </location>
</feature>